<dbReference type="PANTHER" id="PTHR34220">
    <property type="entry name" value="SENSOR HISTIDINE KINASE YPDA"/>
    <property type="match status" value="1"/>
</dbReference>
<dbReference type="Proteomes" id="UP001168528">
    <property type="component" value="Unassembled WGS sequence"/>
</dbReference>
<keyword evidence="1" id="KW-0472">Membrane</keyword>
<keyword evidence="1" id="KW-1133">Transmembrane helix</keyword>
<reference evidence="3" key="1">
    <citation type="submission" date="2023-07" db="EMBL/GenBank/DDBJ databases">
        <title>The genome sequence of Rhodocytophaga aerolata KACC 12507.</title>
        <authorList>
            <person name="Zhang X."/>
        </authorList>
    </citation>
    <scope>NUCLEOTIDE SEQUENCE</scope>
    <source>
        <strain evidence="3">KACC 12507</strain>
    </source>
</reference>
<evidence type="ECO:0000256" key="1">
    <source>
        <dbReference type="SAM" id="Phobius"/>
    </source>
</evidence>
<feature type="domain" description="Signal transduction histidine kinase internal region" evidence="2">
    <location>
        <begin position="207"/>
        <end position="284"/>
    </location>
</feature>
<keyword evidence="3" id="KW-0418">Kinase</keyword>
<feature type="transmembrane region" description="Helical" evidence="1">
    <location>
        <begin position="74"/>
        <end position="94"/>
    </location>
</feature>
<comment type="caution">
    <text evidence="3">The sequence shown here is derived from an EMBL/GenBank/DDBJ whole genome shotgun (WGS) entry which is preliminary data.</text>
</comment>
<protein>
    <submittedName>
        <fullName evidence="3">Histidine kinase</fullName>
    </submittedName>
</protein>
<dbReference type="RefSeq" id="WP_302041365.1">
    <property type="nucleotide sequence ID" value="NZ_JAUKPO010000032.1"/>
</dbReference>
<dbReference type="InterPro" id="IPR036890">
    <property type="entry name" value="HATPase_C_sf"/>
</dbReference>
<feature type="transmembrane region" description="Helical" evidence="1">
    <location>
        <begin position="12"/>
        <end position="34"/>
    </location>
</feature>
<feature type="transmembrane region" description="Helical" evidence="1">
    <location>
        <begin position="162"/>
        <end position="186"/>
    </location>
</feature>
<dbReference type="GO" id="GO:0016301">
    <property type="term" value="F:kinase activity"/>
    <property type="evidence" value="ECO:0007669"/>
    <property type="project" value="UniProtKB-KW"/>
</dbReference>
<dbReference type="Gene3D" id="3.30.565.10">
    <property type="entry name" value="Histidine kinase-like ATPase, C-terminal domain"/>
    <property type="match status" value="1"/>
</dbReference>
<gene>
    <name evidence="3" type="ORF">Q0590_30090</name>
</gene>
<evidence type="ECO:0000313" key="3">
    <source>
        <dbReference type="EMBL" id="MDO1450564.1"/>
    </source>
</evidence>
<dbReference type="SUPFAM" id="SSF55874">
    <property type="entry name" value="ATPase domain of HSP90 chaperone/DNA topoisomerase II/histidine kinase"/>
    <property type="match status" value="1"/>
</dbReference>
<organism evidence="3 4">
    <name type="scientific">Rhodocytophaga aerolata</name>
    <dbReference type="NCBI Taxonomy" id="455078"/>
    <lineage>
        <taxon>Bacteria</taxon>
        <taxon>Pseudomonadati</taxon>
        <taxon>Bacteroidota</taxon>
        <taxon>Cytophagia</taxon>
        <taxon>Cytophagales</taxon>
        <taxon>Rhodocytophagaceae</taxon>
        <taxon>Rhodocytophaga</taxon>
    </lineage>
</organism>
<keyword evidence="3" id="KW-0808">Transferase</keyword>
<dbReference type="EMBL" id="JAUKPO010000032">
    <property type="protein sequence ID" value="MDO1450564.1"/>
    <property type="molecule type" value="Genomic_DNA"/>
</dbReference>
<keyword evidence="1" id="KW-0812">Transmembrane</keyword>
<dbReference type="PANTHER" id="PTHR34220:SF7">
    <property type="entry name" value="SENSOR HISTIDINE KINASE YPDA"/>
    <property type="match status" value="1"/>
</dbReference>
<name>A0ABT8RGT5_9BACT</name>
<evidence type="ECO:0000313" key="4">
    <source>
        <dbReference type="Proteomes" id="UP001168528"/>
    </source>
</evidence>
<dbReference type="InterPro" id="IPR010559">
    <property type="entry name" value="Sig_transdc_His_kin_internal"/>
</dbReference>
<evidence type="ECO:0000259" key="2">
    <source>
        <dbReference type="Pfam" id="PF06580"/>
    </source>
</evidence>
<dbReference type="InterPro" id="IPR050640">
    <property type="entry name" value="Bact_2-comp_sensor_kinase"/>
</dbReference>
<proteinExistence type="predicted"/>
<dbReference type="Pfam" id="PF06580">
    <property type="entry name" value="His_kinase"/>
    <property type="match status" value="1"/>
</dbReference>
<sequence>MDKKSLFNAKSASVLVHITAWVCFLCIPFLLFNFPIDKKFFILRIGIPALLLAGVFYSNLYVWMPRFLKTKKHWPYLFTIVSGIIFLSFTELVIEHYYFKFNIRGGLPSDPVFASALKQGIPDPELQAEIIRLLESDFHRKDSLNRTLAPMKKPGFIGSPPAFFILLKSVFVSVLALTISSGLKIIHEWRKNEQQKKEMENEKLSSELIFLKSQVNPHFLFNTLNNIYSLANSKSDDAPIAIAKLSQLMRYMLYESNVNLVHLTREIDYLKSYIDLQKLRFREDMRINFFIEGEVDDKMIEPMLLIPFVENAFKHGQGLNHNPCIYIHLRCQQQNLYFTVTNSFEKNVSEPIEKNSGIGLQNIIRRLNLLYPDSHELAIHTLKNIFKAELTLKLN</sequence>
<keyword evidence="4" id="KW-1185">Reference proteome</keyword>
<feature type="transmembrane region" description="Helical" evidence="1">
    <location>
        <begin position="40"/>
        <end position="62"/>
    </location>
</feature>
<accession>A0ABT8RGT5</accession>